<dbReference type="PRINTS" id="PR00783">
    <property type="entry name" value="MINTRINSICP"/>
</dbReference>
<evidence type="ECO:0000256" key="4">
    <source>
        <dbReference type="ARBA" id="ARBA00023136"/>
    </source>
</evidence>
<dbReference type="AlphaFoldDB" id="A0A2K8BNC9"/>
<feature type="transmembrane region" description="Helical" evidence="6">
    <location>
        <begin position="186"/>
        <end position="207"/>
    </location>
</feature>
<evidence type="ECO:0000256" key="1">
    <source>
        <dbReference type="ARBA" id="ARBA00004141"/>
    </source>
</evidence>
<keyword evidence="3 6" id="KW-1133">Transmembrane helix</keyword>
<evidence type="ECO:0000256" key="3">
    <source>
        <dbReference type="ARBA" id="ARBA00022989"/>
    </source>
</evidence>
<feature type="transmembrane region" description="Helical" evidence="6">
    <location>
        <begin position="241"/>
        <end position="261"/>
    </location>
</feature>
<evidence type="ECO:0000256" key="6">
    <source>
        <dbReference type="SAM" id="Phobius"/>
    </source>
</evidence>
<organism evidence="7">
    <name type="scientific">Hevea brasiliensis</name>
    <name type="common">Para rubber tree</name>
    <name type="synonym">Siphonia brasiliensis</name>
    <dbReference type="NCBI Taxonomy" id="3981"/>
    <lineage>
        <taxon>Eukaryota</taxon>
        <taxon>Viridiplantae</taxon>
        <taxon>Streptophyta</taxon>
        <taxon>Embryophyta</taxon>
        <taxon>Tracheophyta</taxon>
        <taxon>Spermatophyta</taxon>
        <taxon>Magnoliopsida</taxon>
        <taxon>eudicotyledons</taxon>
        <taxon>Gunneridae</taxon>
        <taxon>Pentapetalae</taxon>
        <taxon>rosids</taxon>
        <taxon>fabids</taxon>
        <taxon>Malpighiales</taxon>
        <taxon>Euphorbiaceae</taxon>
        <taxon>Crotonoideae</taxon>
        <taxon>Micrandreae</taxon>
        <taxon>Hevea</taxon>
    </lineage>
</organism>
<protein>
    <submittedName>
        <fullName evidence="7">X intrinsic protein</fullName>
    </submittedName>
</protein>
<dbReference type="InterPro" id="IPR023271">
    <property type="entry name" value="Aquaporin-like"/>
</dbReference>
<name>A0A2K8BNC9_HEVBR</name>
<dbReference type="InterPro" id="IPR000425">
    <property type="entry name" value="MIP"/>
</dbReference>
<feature type="transmembrane region" description="Helical" evidence="6">
    <location>
        <begin position="65"/>
        <end position="85"/>
    </location>
</feature>
<comment type="similarity">
    <text evidence="5">Belongs to the MIP/aquaporin (TC 1.A.8) family.</text>
</comment>
<dbReference type="PANTHER" id="PTHR47002">
    <property type="entry name" value="AQUAPORIN-LIKE"/>
    <property type="match status" value="1"/>
</dbReference>
<gene>
    <name evidence="7" type="primary">XIP1-2</name>
</gene>
<accession>A0A2K8BNC9</accession>
<evidence type="ECO:0000313" key="7">
    <source>
        <dbReference type="EMBL" id="AJI43715.1"/>
    </source>
</evidence>
<evidence type="ECO:0000256" key="5">
    <source>
        <dbReference type="RuleBase" id="RU000477"/>
    </source>
</evidence>
<dbReference type="PANTHER" id="PTHR47002:SF6">
    <property type="entry name" value="X INTRINSIC PROTEIN"/>
    <property type="match status" value="1"/>
</dbReference>
<feature type="transmembrane region" description="Helical" evidence="6">
    <location>
        <begin position="155"/>
        <end position="174"/>
    </location>
</feature>
<dbReference type="Pfam" id="PF00230">
    <property type="entry name" value="MIP"/>
    <property type="match status" value="1"/>
</dbReference>
<feature type="transmembrane region" description="Helical" evidence="6">
    <location>
        <begin position="34"/>
        <end position="53"/>
    </location>
</feature>
<dbReference type="SUPFAM" id="SSF81338">
    <property type="entry name" value="Aquaporin-like"/>
    <property type="match status" value="1"/>
</dbReference>
<keyword evidence="4 6" id="KW-0472">Membrane</keyword>
<dbReference type="GO" id="GO:0015267">
    <property type="term" value="F:channel activity"/>
    <property type="evidence" value="ECO:0007669"/>
    <property type="project" value="InterPro"/>
</dbReference>
<dbReference type="EMBL" id="KJ508799">
    <property type="protein sequence ID" value="AJI43715.1"/>
    <property type="molecule type" value="Genomic_DNA"/>
</dbReference>
<dbReference type="GO" id="GO:0016020">
    <property type="term" value="C:membrane"/>
    <property type="evidence" value="ECO:0007669"/>
    <property type="project" value="UniProtKB-SubCell"/>
</dbReference>
<feature type="transmembrane region" description="Helical" evidence="6">
    <location>
        <begin position="106"/>
        <end position="127"/>
    </location>
</feature>
<proteinExistence type="inferred from homology"/>
<keyword evidence="2 5" id="KW-0812">Transmembrane</keyword>
<evidence type="ECO:0000256" key="2">
    <source>
        <dbReference type="ARBA" id="ARBA00022692"/>
    </source>
</evidence>
<dbReference type="Gene3D" id="1.20.1080.10">
    <property type="entry name" value="Glycerol uptake facilitator protein"/>
    <property type="match status" value="1"/>
</dbReference>
<keyword evidence="5" id="KW-0813">Transport</keyword>
<reference evidence="7" key="1">
    <citation type="submission" date="2014-02" db="EMBL/GenBank/DDBJ databases">
        <title>Genome-wide identification and analysis of genes encoding plasma membrane intrinsic proteins (PIPs) in Para rubber tree (Hevea brasiliensis Mull. Arg.).</title>
        <authorList>
            <person name="Zou Z."/>
        </authorList>
    </citation>
    <scope>NUCLEOTIDE SEQUENCE</scope>
</reference>
<comment type="subcellular location">
    <subcellularLocation>
        <location evidence="1">Membrane</location>
        <topology evidence="1">Multi-pass membrane protein</topology>
    </subcellularLocation>
</comment>
<sequence length="296" mass="32130">MDSHNTKGSQYPMMTFLYRIGAYEFFSPELCRAVVTEMAATTCLLFMLTTTIIARLESHETEPKLLIPIAVIVIAFLLLVVTVPLSGGHMSPIFTFISALRGLITLVRALFNVLAQCVGSIMAYLVIKSVMNENTAEKYSLGGCMVNGNRSGVNAGTALILEFTCSFLVLYVAITIAFNKKMCQELGFTMVCVIVAGVYALAVFASITVTGQAGYRGVGLNPARFLGPALLLGGSLWDGHWVFWVGPFLACIVYYGFTLTLPKQGLVRAEKEHHITQLVLGSCYGAGFPSHVEEKV</sequence>